<gene>
    <name evidence="1" type="ORF">PARMNEM_LOCUS12313</name>
</gene>
<protein>
    <submittedName>
        <fullName evidence="1">Uncharacterized protein</fullName>
    </submittedName>
</protein>
<keyword evidence="2" id="KW-1185">Reference proteome</keyword>
<dbReference type="EMBL" id="CAVLGL010000087">
    <property type="protein sequence ID" value="CAK1592322.1"/>
    <property type="molecule type" value="Genomic_DNA"/>
</dbReference>
<dbReference type="Proteomes" id="UP001314205">
    <property type="component" value="Unassembled WGS sequence"/>
</dbReference>
<sequence length="620" mass="72036">MNFDDYARQITLKYRVALAIAIIKNKPDNISLDQYINRLRNQIDEIDMEYDSDMTICSDDFRFDDDNDNHENKDHFIDEQNINVNDVRDNILDVTQETNISNNILEGFELDKFVHENDGDSGNINPVSQVLNLFKEVELPNHKNVTFCHDDVQNDERESINPSTANYKQIDITEYNLDQNLTINDPNKDTYDSQQTQLYSFHGFTDNYTHVSQSQSEQMNIPKNHLFKVKLKSNISENGNETQEKQFENVAETELPHDANLRVNNDELFNLTNNCQSTVVTNKHTIINNNNVNYSDNLNVITDFNQSLKQKVTDTQDVVVMDDDEADNVDNSQTEIVSFKVIEELNRIKMFLNKKDKGSIDGYVTDSGYKSDSQSRSSFKGSMHIPDTWVNQSAHCLLNFVKSCPMVLRTREITNEISCVLGRLIDKLHEDEKYPSFLEDVLETVESLLREVHEENNYVEDVIFEKDDKINRLFLLNRSYHIIKFTIEKITTILENFYSQIKDDSLFEINNTAEIENFNYIFYILENLLKRHSVTKAMLSQTSTQTSQDDEKLLKRSSITDIWRKKWNPNYKPDVPQVSVDKKCVEVKCSEILNKIIVQAMDGYSLISYAALQCFNLLQS</sequence>
<evidence type="ECO:0000313" key="1">
    <source>
        <dbReference type="EMBL" id="CAK1592322.1"/>
    </source>
</evidence>
<accession>A0AAV1LE51</accession>
<organism evidence="1 2">
    <name type="scientific">Parnassius mnemosyne</name>
    <name type="common">clouded apollo</name>
    <dbReference type="NCBI Taxonomy" id="213953"/>
    <lineage>
        <taxon>Eukaryota</taxon>
        <taxon>Metazoa</taxon>
        <taxon>Ecdysozoa</taxon>
        <taxon>Arthropoda</taxon>
        <taxon>Hexapoda</taxon>
        <taxon>Insecta</taxon>
        <taxon>Pterygota</taxon>
        <taxon>Neoptera</taxon>
        <taxon>Endopterygota</taxon>
        <taxon>Lepidoptera</taxon>
        <taxon>Glossata</taxon>
        <taxon>Ditrysia</taxon>
        <taxon>Papilionoidea</taxon>
        <taxon>Papilionidae</taxon>
        <taxon>Parnassiinae</taxon>
        <taxon>Parnassini</taxon>
        <taxon>Parnassius</taxon>
        <taxon>Driopa</taxon>
    </lineage>
</organism>
<dbReference type="AlphaFoldDB" id="A0AAV1LE51"/>
<reference evidence="1 2" key="1">
    <citation type="submission" date="2023-11" db="EMBL/GenBank/DDBJ databases">
        <authorList>
            <person name="Hedman E."/>
            <person name="Englund M."/>
            <person name="Stromberg M."/>
            <person name="Nyberg Akerstrom W."/>
            <person name="Nylinder S."/>
            <person name="Jareborg N."/>
            <person name="Kallberg Y."/>
            <person name="Kronander E."/>
        </authorList>
    </citation>
    <scope>NUCLEOTIDE SEQUENCE [LARGE SCALE GENOMIC DNA]</scope>
</reference>
<comment type="caution">
    <text evidence="1">The sequence shown here is derived from an EMBL/GenBank/DDBJ whole genome shotgun (WGS) entry which is preliminary data.</text>
</comment>
<name>A0AAV1LE51_9NEOP</name>
<evidence type="ECO:0000313" key="2">
    <source>
        <dbReference type="Proteomes" id="UP001314205"/>
    </source>
</evidence>
<proteinExistence type="predicted"/>